<feature type="domain" description="Response regulatory" evidence="7">
    <location>
        <begin position="4"/>
        <end position="118"/>
    </location>
</feature>
<evidence type="ECO:0000313" key="9">
    <source>
        <dbReference type="Proteomes" id="UP000886845"/>
    </source>
</evidence>
<dbReference type="PANTHER" id="PTHR48111:SF1">
    <property type="entry name" value="TWO-COMPONENT RESPONSE REGULATOR ORR33"/>
    <property type="match status" value="1"/>
</dbReference>
<dbReference type="Pfam" id="PF00072">
    <property type="entry name" value="Response_reg"/>
    <property type="match status" value="1"/>
</dbReference>
<evidence type="ECO:0000256" key="2">
    <source>
        <dbReference type="ARBA" id="ARBA00023012"/>
    </source>
</evidence>
<sequence>MPKRLLLIDDDSNIRMMLGDFLMGAGYEVTCAESGEEALRLMSESLPDLAILDLGMPGMGGTGFLERVTDRLGRTRVPILVLTARGDMAEFFADKQIAGFVTKPADPDELLAEVQRILFQEGSLPRGDTMVVGDDVRRLVVLAEANPIRANALREALGKAGFSVEVVRTGAEAVEAVIARRPAGLVLPLDAEGLPADGVLEILRKLPAGQELPVVVYSAEATPGKWSFIDPRRVAKVTGTDGADIAQAALTAIV</sequence>
<keyword evidence="1 6" id="KW-0597">Phosphoprotein</keyword>
<dbReference type="InterPro" id="IPR011006">
    <property type="entry name" value="CheY-like_superfamily"/>
</dbReference>
<keyword evidence="4" id="KW-0238">DNA-binding</keyword>
<dbReference type="InterPro" id="IPR039420">
    <property type="entry name" value="WalR-like"/>
</dbReference>
<dbReference type="SUPFAM" id="SSF52172">
    <property type="entry name" value="CheY-like"/>
    <property type="match status" value="2"/>
</dbReference>
<protein>
    <submittedName>
        <fullName evidence="8">Response regulator</fullName>
    </submittedName>
</protein>
<comment type="caution">
    <text evidence="8">The sequence shown here is derived from an EMBL/GenBank/DDBJ whole genome shotgun (WGS) entry which is preliminary data.</text>
</comment>
<keyword evidence="5" id="KW-0804">Transcription</keyword>
<evidence type="ECO:0000256" key="1">
    <source>
        <dbReference type="ARBA" id="ARBA00022553"/>
    </source>
</evidence>
<evidence type="ECO:0000259" key="7">
    <source>
        <dbReference type="PROSITE" id="PS50110"/>
    </source>
</evidence>
<dbReference type="GO" id="GO:0006355">
    <property type="term" value="P:regulation of DNA-templated transcription"/>
    <property type="evidence" value="ECO:0007669"/>
    <property type="project" value="TreeGrafter"/>
</dbReference>
<dbReference type="GO" id="GO:0005829">
    <property type="term" value="C:cytosol"/>
    <property type="evidence" value="ECO:0007669"/>
    <property type="project" value="TreeGrafter"/>
</dbReference>
<feature type="modified residue" description="4-aspartylphosphate" evidence="6">
    <location>
        <position position="53"/>
    </location>
</feature>
<keyword evidence="2" id="KW-0902">Two-component regulatory system</keyword>
<accession>A0A9D1T424</accession>
<evidence type="ECO:0000256" key="3">
    <source>
        <dbReference type="ARBA" id="ARBA00023015"/>
    </source>
</evidence>
<dbReference type="AlphaFoldDB" id="A0A9D1T424"/>
<dbReference type="Gene3D" id="3.40.50.2300">
    <property type="match status" value="2"/>
</dbReference>
<feature type="domain" description="Response regulatory" evidence="7">
    <location>
        <begin position="139"/>
        <end position="254"/>
    </location>
</feature>
<dbReference type="InterPro" id="IPR001789">
    <property type="entry name" value="Sig_transdc_resp-reg_receiver"/>
</dbReference>
<dbReference type="CDD" id="cd17574">
    <property type="entry name" value="REC_OmpR"/>
    <property type="match status" value="1"/>
</dbReference>
<dbReference type="PROSITE" id="PS50110">
    <property type="entry name" value="RESPONSE_REGULATORY"/>
    <property type="match status" value="2"/>
</dbReference>
<name>A0A9D1T424_9BACT</name>
<organism evidence="8 9">
    <name type="scientific">Candidatus Spyradenecus faecavium</name>
    <dbReference type="NCBI Taxonomy" id="2840947"/>
    <lineage>
        <taxon>Bacteria</taxon>
        <taxon>Pseudomonadati</taxon>
        <taxon>Lentisphaerota</taxon>
        <taxon>Lentisphaeria</taxon>
        <taxon>Lentisphaerales</taxon>
        <taxon>Lentisphaeraceae</taxon>
        <taxon>Lentisphaeraceae incertae sedis</taxon>
        <taxon>Candidatus Spyradenecus</taxon>
    </lineage>
</organism>
<evidence type="ECO:0000256" key="5">
    <source>
        <dbReference type="ARBA" id="ARBA00023163"/>
    </source>
</evidence>
<dbReference type="Proteomes" id="UP000886845">
    <property type="component" value="Unassembled WGS sequence"/>
</dbReference>
<dbReference type="GO" id="GO:0000976">
    <property type="term" value="F:transcription cis-regulatory region binding"/>
    <property type="evidence" value="ECO:0007669"/>
    <property type="project" value="TreeGrafter"/>
</dbReference>
<reference evidence="8" key="2">
    <citation type="journal article" date="2021" name="PeerJ">
        <title>Extensive microbial diversity within the chicken gut microbiome revealed by metagenomics and culture.</title>
        <authorList>
            <person name="Gilroy R."/>
            <person name="Ravi A."/>
            <person name="Getino M."/>
            <person name="Pursley I."/>
            <person name="Horton D.L."/>
            <person name="Alikhan N.F."/>
            <person name="Baker D."/>
            <person name="Gharbi K."/>
            <person name="Hall N."/>
            <person name="Watson M."/>
            <person name="Adriaenssens E.M."/>
            <person name="Foster-Nyarko E."/>
            <person name="Jarju S."/>
            <person name="Secka A."/>
            <person name="Antonio M."/>
            <person name="Oren A."/>
            <person name="Chaudhuri R.R."/>
            <person name="La Ragione R."/>
            <person name="Hildebrand F."/>
            <person name="Pallen M.J."/>
        </authorList>
    </citation>
    <scope>NUCLEOTIDE SEQUENCE</scope>
    <source>
        <strain evidence="8">35461</strain>
    </source>
</reference>
<gene>
    <name evidence="8" type="ORF">IAC79_07440</name>
</gene>
<dbReference type="GO" id="GO:0032993">
    <property type="term" value="C:protein-DNA complex"/>
    <property type="evidence" value="ECO:0007669"/>
    <property type="project" value="TreeGrafter"/>
</dbReference>
<dbReference type="GO" id="GO:0000156">
    <property type="term" value="F:phosphorelay response regulator activity"/>
    <property type="evidence" value="ECO:0007669"/>
    <property type="project" value="TreeGrafter"/>
</dbReference>
<dbReference type="PANTHER" id="PTHR48111">
    <property type="entry name" value="REGULATOR OF RPOS"/>
    <property type="match status" value="1"/>
</dbReference>
<comment type="caution">
    <text evidence="6">Lacks conserved residue(s) required for the propagation of feature annotation.</text>
</comment>
<reference evidence="8" key="1">
    <citation type="submission" date="2020-10" db="EMBL/GenBank/DDBJ databases">
        <authorList>
            <person name="Gilroy R."/>
        </authorList>
    </citation>
    <scope>NUCLEOTIDE SEQUENCE</scope>
    <source>
        <strain evidence="8">35461</strain>
    </source>
</reference>
<keyword evidence="3" id="KW-0805">Transcription regulation</keyword>
<dbReference type="SMART" id="SM00448">
    <property type="entry name" value="REC"/>
    <property type="match status" value="1"/>
</dbReference>
<evidence type="ECO:0000256" key="6">
    <source>
        <dbReference type="PROSITE-ProRule" id="PRU00169"/>
    </source>
</evidence>
<proteinExistence type="predicted"/>
<evidence type="ECO:0000256" key="4">
    <source>
        <dbReference type="ARBA" id="ARBA00023125"/>
    </source>
</evidence>
<evidence type="ECO:0000313" key="8">
    <source>
        <dbReference type="EMBL" id="HIV09928.1"/>
    </source>
</evidence>
<dbReference type="EMBL" id="DVOR01000234">
    <property type="protein sequence ID" value="HIV09928.1"/>
    <property type="molecule type" value="Genomic_DNA"/>
</dbReference>